<evidence type="ECO:0000256" key="1">
    <source>
        <dbReference type="SAM" id="Coils"/>
    </source>
</evidence>
<evidence type="ECO:0000313" key="2">
    <source>
        <dbReference type="EMBL" id="GFH10762.1"/>
    </source>
</evidence>
<keyword evidence="1" id="KW-0175">Coiled coil</keyword>
<feature type="coiled-coil region" evidence="1">
    <location>
        <begin position="59"/>
        <end position="86"/>
    </location>
</feature>
<comment type="caution">
    <text evidence="2">The sequence shown here is derived from an EMBL/GenBank/DDBJ whole genome shotgun (WGS) entry which is preliminary data.</text>
</comment>
<accession>A0A699Z5P9</accession>
<sequence>MPEPLAVVDAGVLTSWQADLQQALSLLQGQRVRELLMLATSPRYLERRALALARRAGQESKLLAAAAEAERRKHEAKAQLVALSHKASGH</sequence>
<evidence type="ECO:0000313" key="3">
    <source>
        <dbReference type="Proteomes" id="UP000485058"/>
    </source>
</evidence>
<dbReference type="EMBL" id="BLLF01000344">
    <property type="protein sequence ID" value="GFH10762.1"/>
    <property type="molecule type" value="Genomic_DNA"/>
</dbReference>
<reference evidence="2 3" key="1">
    <citation type="submission" date="2020-02" db="EMBL/GenBank/DDBJ databases">
        <title>Draft genome sequence of Haematococcus lacustris strain NIES-144.</title>
        <authorList>
            <person name="Morimoto D."/>
            <person name="Nakagawa S."/>
            <person name="Yoshida T."/>
            <person name="Sawayama S."/>
        </authorList>
    </citation>
    <scope>NUCLEOTIDE SEQUENCE [LARGE SCALE GENOMIC DNA]</scope>
    <source>
        <strain evidence="2 3">NIES-144</strain>
    </source>
</reference>
<dbReference type="Proteomes" id="UP000485058">
    <property type="component" value="Unassembled WGS sequence"/>
</dbReference>
<proteinExistence type="predicted"/>
<organism evidence="2 3">
    <name type="scientific">Haematococcus lacustris</name>
    <name type="common">Green alga</name>
    <name type="synonym">Haematococcus pluvialis</name>
    <dbReference type="NCBI Taxonomy" id="44745"/>
    <lineage>
        <taxon>Eukaryota</taxon>
        <taxon>Viridiplantae</taxon>
        <taxon>Chlorophyta</taxon>
        <taxon>core chlorophytes</taxon>
        <taxon>Chlorophyceae</taxon>
        <taxon>CS clade</taxon>
        <taxon>Chlamydomonadales</taxon>
        <taxon>Haematococcaceae</taxon>
        <taxon>Haematococcus</taxon>
    </lineage>
</organism>
<dbReference type="Pfam" id="PF05600">
    <property type="entry name" value="CDK5RAP3"/>
    <property type="match status" value="1"/>
</dbReference>
<dbReference type="AlphaFoldDB" id="A0A699Z5P9"/>
<keyword evidence="3" id="KW-1185">Reference proteome</keyword>
<dbReference type="InterPro" id="IPR008491">
    <property type="entry name" value="CDK5RAP3"/>
</dbReference>
<protein>
    <submittedName>
        <fullName evidence="2">Uncharacterized protein</fullName>
    </submittedName>
</protein>
<gene>
    <name evidence="2" type="ORF">HaLaN_06135</name>
</gene>
<name>A0A699Z5P9_HAELA</name>